<gene>
    <name evidence="2" type="ORF">MKK02DRAFT_41908</name>
</gene>
<dbReference type="AlphaFoldDB" id="A0AA38LYE5"/>
<name>A0AA38LYE5_9TREE</name>
<dbReference type="Proteomes" id="UP001164286">
    <property type="component" value="Unassembled WGS sequence"/>
</dbReference>
<evidence type="ECO:0000313" key="2">
    <source>
        <dbReference type="EMBL" id="KAI9638881.1"/>
    </source>
</evidence>
<accession>A0AA38LYE5</accession>
<feature type="region of interest" description="Disordered" evidence="1">
    <location>
        <begin position="137"/>
        <end position="163"/>
    </location>
</feature>
<reference evidence="2" key="1">
    <citation type="journal article" date="2022" name="G3 (Bethesda)">
        <title>High quality genome of the basidiomycete yeast Dioszegia hungarica PDD-24b-2 isolated from cloud water.</title>
        <authorList>
            <person name="Jarrige D."/>
            <person name="Haridas S."/>
            <person name="Bleykasten-Grosshans C."/>
            <person name="Joly M."/>
            <person name="Nadalig T."/>
            <person name="Sancelme M."/>
            <person name="Vuilleumier S."/>
            <person name="Grigoriev I.V."/>
            <person name="Amato P."/>
            <person name="Bringel F."/>
        </authorList>
    </citation>
    <scope>NUCLEOTIDE SEQUENCE</scope>
    <source>
        <strain evidence="2">PDD-24b-2</strain>
    </source>
</reference>
<keyword evidence="3" id="KW-1185">Reference proteome</keyword>
<organism evidence="2 3">
    <name type="scientific">Dioszegia hungarica</name>
    <dbReference type="NCBI Taxonomy" id="4972"/>
    <lineage>
        <taxon>Eukaryota</taxon>
        <taxon>Fungi</taxon>
        <taxon>Dikarya</taxon>
        <taxon>Basidiomycota</taxon>
        <taxon>Agaricomycotina</taxon>
        <taxon>Tremellomycetes</taxon>
        <taxon>Tremellales</taxon>
        <taxon>Bulleribasidiaceae</taxon>
        <taxon>Dioszegia</taxon>
    </lineage>
</organism>
<evidence type="ECO:0000313" key="3">
    <source>
        <dbReference type="Proteomes" id="UP001164286"/>
    </source>
</evidence>
<dbReference type="GeneID" id="77730968"/>
<evidence type="ECO:0000256" key="1">
    <source>
        <dbReference type="SAM" id="MobiDB-lite"/>
    </source>
</evidence>
<dbReference type="EMBL" id="JAKWFO010000002">
    <property type="protein sequence ID" value="KAI9638881.1"/>
    <property type="molecule type" value="Genomic_DNA"/>
</dbReference>
<comment type="caution">
    <text evidence="2">The sequence shown here is derived from an EMBL/GenBank/DDBJ whole genome shotgun (WGS) entry which is preliminary data.</text>
</comment>
<proteinExistence type="predicted"/>
<sequence>MVGDPGVPGPALSGPLGGYWVSHYPEHPEYRIDPEDVIFHSSKPTTGLGGGLVVDAAHWLVIAKALVYAYLAPGGRKKKASPPDELCCEPFWCNRLQILLVATMPPPPLPISAAPAVAKRGLCAGPTIFQDTASQARVLEEEPPWSSRGPAQRNAPPPLIDVDRTTVPQVEPSLAQNKKGVPCHRANVAMAPIYEMTAISLDPPMMLVNSCEFCNRDGKPGACDGRGVIFSANADQSRHQTPGDTIFRVSVHDTVGVRPNLPFGADYASQVSVAKRISLGAGGRPKDF</sequence>
<dbReference type="RefSeq" id="XP_052948658.1">
    <property type="nucleotide sequence ID" value="XM_053091763.1"/>
</dbReference>
<protein>
    <submittedName>
        <fullName evidence="2">Uncharacterized protein</fullName>
    </submittedName>
</protein>